<sequence>MIVLGVAGGAQAASFDHSALDALLKAHVKPWDKGRATRVDYDGFKRDRARLASYLEKTAAVSRATFDGWSKDEQLAFLINVYNAHTIESILTGYPGLKSIRDLGGVFASPWKREIVPLFGVMHSLDDVEHGMIRGSGRYNDPRIHFAVNCASIGCPDLRAEAYSGQALDRQLDEQTKLFLADRTRNRLNGQALEISSIFKWYGEDFETGFRGTNTIGAFLALYGEAMGLDATAQEAARRGDYRLRYLSYDWNLNGTK</sequence>
<organism evidence="2 3">
    <name type="scientific">Peteryoungia desertarenae</name>
    <dbReference type="NCBI Taxonomy" id="1813451"/>
    <lineage>
        <taxon>Bacteria</taxon>
        <taxon>Pseudomonadati</taxon>
        <taxon>Pseudomonadota</taxon>
        <taxon>Alphaproteobacteria</taxon>
        <taxon>Hyphomicrobiales</taxon>
        <taxon>Rhizobiaceae</taxon>
        <taxon>Peteryoungia</taxon>
    </lineage>
</organism>
<evidence type="ECO:0000259" key="1">
    <source>
        <dbReference type="Pfam" id="PF04784"/>
    </source>
</evidence>
<dbReference type="InterPro" id="IPR006869">
    <property type="entry name" value="DUF547"/>
</dbReference>
<proteinExistence type="predicted"/>
<feature type="domain" description="DUF547" evidence="1">
    <location>
        <begin position="67"/>
        <end position="180"/>
    </location>
</feature>
<name>A0ABX6QS42_9HYPH</name>
<gene>
    <name evidence="2" type="ORF">FE840_015490</name>
</gene>
<dbReference type="PANTHER" id="PTHR46361">
    <property type="entry name" value="ELECTRON CARRIER/ PROTEIN DISULFIDE OXIDOREDUCTASE"/>
    <property type="match status" value="1"/>
</dbReference>
<dbReference type="EMBL" id="CP058350">
    <property type="protein sequence ID" value="QLF71438.1"/>
    <property type="molecule type" value="Genomic_DNA"/>
</dbReference>
<evidence type="ECO:0000313" key="2">
    <source>
        <dbReference type="EMBL" id="QLF71438.1"/>
    </source>
</evidence>
<evidence type="ECO:0000313" key="3">
    <source>
        <dbReference type="Proteomes" id="UP000308530"/>
    </source>
</evidence>
<dbReference type="Pfam" id="PF04784">
    <property type="entry name" value="DUF547"/>
    <property type="match status" value="1"/>
</dbReference>
<dbReference type="PANTHER" id="PTHR46361:SF3">
    <property type="entry name" value="ELECTRON CARRIER_ PROTEIN DISULFIDE OXIDOREDUCTASE"/>
    <property type="match status" value="1"/>
</dbReference>
<protein>
    <submittedName>
        <fullName evidence="2">DUF547 domain-containing protein</fullName>
    </submittedName>
</protein>
<dbReference type="Proteomes" id="UP000308530">
    <property type="component" value="Chromosome"/>
</dbReference>
<keyword evidence="3" id="KW-1185">Reference proteome</keyword>
<reference evidence="2 3" key="1">
    <citation type="submission" date="2020-06" db="EMBL/GenBank/DDBJ databases">
        <title>Genome sequence of Rhizobium sp strain ADMK78.</title>
        <authorList>
            <person name="Rahi P."/>
        </authorList>
    </citation>
    <scope>NUCLEOTIDE SEQUENCE [LARGE SCALE GENOMIC DNA]</scope>
    <source>
        <strain evidence="2 3">ADMK78</strain>
    </source>
</reference>
<accession>A0ABX6QS42</accession>